<dbReference type="PANTHER" id="PTHR45288:SF2">
    <property type="entry name" value="THIOREDOXIN FAMILY PROTEIN"/>
    <property type="match status" value="1"/>
</dbReference>
<gene>
    <name evidence="2" type="ORF">DFQ45_101371</name>
</gene>
<organism evidence="2 3">
    <name type="scientific">Thiopseudomonas denitrificans</name>
    <dbReference type="NCBI Taxonomy" id="1501432"/>
    <lineage>
        <taxon>Bacteria</taxon>
        <taxon>Pseudomonadati</taxon>
        <taxon>Pseudomonadota</taxon>
        <taxon>Gammaproteobacteria</taxon>
        <taxon>Pseudomonadales</taxon>
        <taxon>Pseudomonadaceae</taxon>
        <taxon>Thiopseudomonas</taxon>
    </lineage>
</organism>
<dbReference type="PROSITE" id="PS51354">
    <property type="entry name" value="GLUTAREDOXIN_2"/>
    <property type="match status" value="1"/>
</dbReference>
<name>A0A4R6U3J1_9GAMM</name>
<dbReference type="AlphaFoldDB" id="A0A4R6U3J1"/>
<comment type="caution">
    <text evidence="2">The sequence shown here is derived from an EMBL/GenBank/DDBJ whole genome shotgun (WGS) entry which is preliminary data.</text>
</comment>
<evidence type="ECO:0000313" key="2">
    <source>
        <dbReference type="EMBL" id="TDQ40236.1"/>
    </source>
</evidence>
<dbReference type="RefSeq" id="WP_101496928.1">
    <property type="nucleotide sequence ID" value="NZ_LNJZ01000007.1"/>
</dbReference>
<dbReference type="Proteomes" id="UP000294575">
    <property type="component" value="Unassembled WGS sequence"/>
</dbReference>
<protein>
    <submittedName>
        <fullName evidence="2">Glutathione S-transferase-like protein</fullName>
    </submittedName>
</protein>
<reference evidence="2 3" key="1">
    <citation type="submission" date="2019-03" db="EMBL/GenBank/DDBJ databases">
        <title>Genomic Encyclopedia of Type Strains, Phase IV (KMG-IV): sequencing the most valuable type-strain genomes for metagenomic binning, comparative biology and taxonomic classification.</title>
        <authorList>
            <person name="Goeker M."/>
        </authorList>
    </citation>
    <scope>NUCLEOTIDE SEQUENCE [LARGE SCALE GENOMIC DNA]</scope>
    <source>
        <strain evidence="2 3">DSM 28679</strain>
    </source>
</reference>
<dbReference type="PANTHER" id="PTHR45288">
    <property type="entry name" value="THIOREDOXIN FAMILY PROTEIN"/>
    <property type="match status" value="1"/>
</dbReference>
<dbReference type="SUPFAM" id="SSF52833">
    <property type="entry name" value="Thioredoxin-like"/>
    <property type="match status" value="1"/>
</dbReference>
<dbReference type="InterPro" id="IPR011767">
    <property type="entry name" value="GLR_AS"/>
</dbReference>
<sequence>MLIKALRNGLGMIIVFANWLTLPKPVRRAPAEQERVNEQARALRLYQFRACPFCIKVRRHLHRLNVPVTLVEAGQGSEARAELEQQGGKRQVPCLRIETAVGVEWLYESSAIIEYLDRHFAPAETAA</sequence>
<dbReference type="Pfam" id="PF13417">
    <property type="entry name" value="GST_N_3"/>
    <property type="match status" value="1"/>
</dbReference>
<proteinExistence type="predicted"/>
<evidence type="ECO:0000313" key="3">
    <source>
        <dbReference type="Proteomes" id="UP000294575"/>
    </source>
</evidence>
<evidence type="ECO:0000259" key="1">
    <source>
        <dbReference type="PROSITE" id="PS50404"/>
    </source>
</evidence>
<dbReference type="InterPro" id="IPR004045">
    <property type="entry name" value="Glutathione_S-Trfase_N"/>
</dbReference>
<dbReference type="PROSITE" id="PS50404">
    <property type="entry name" value="GST_NTER"/>
    <property type="match status" value="1"/>
</dbReference>
<dbReference type="EMBL" id="SNYK01000001">
    <property type="protein sequence ID" value="TDQ40236.1"/>
    <property type="molecule type" value="Genomic_DNA"/>
</dbReference>
<keyword evidence="2" id="KW-0808">Transferase</keyword>
<dbReference type="PROSITE" id="PS00195">
    <property type="entry name" value="GLUTAREDOXIN_1"/>
    <property type="match status" value="1"/>
</dbReference>
<feature type="domain" description="GST N-terminal" evidence="1">
    <location>
        <begin position="41"/>
        <end position="124"/>
    </location>
</feature>
<accession>A0A4R6U3J1</accession>
<dbReference type="InterPro" id="IPR036249">
    <property type="entry name" value="Thioredoxin-like_sf"/>
</dbReference>
<dbReference type="GO" id="GO:0016740">
    <property type="term" value="F:transferase activity"/>
    <property type="evidence" value="ECO:0007669"/>
    <property type="project" value="UniProtKB-KW"/>
</dbReference>
<dbReference type="OrthoDB" id="9793736at2"/>
<keyword evidence="3" id="KW-1185">Reference proteome</keyword>
<dbReference type="Gene3D" id="3.40.30.10">
    <property type="entry name" value="Glutaredoxin"/>
    <property type="match status" value="1"/>
</dbReference>